<dbReference type="SUPFAM" id="SSF46894">
    <property type="entry name" value="C-terminal effector domain of the bipartite response regulators"/>
    <property type="match status" value="1"/>
</dbReference>
<dbReference type="Gene3D" id="1.10.10.10">
    <property type="entry name" value="Winged helix-like DNA-binding domain superfamily/Winged helix DNA-binding domain"/>
    <property type="match status" value="1"/>
</dbReference>
<feature type="domain" description="OmpR/PhoB-type" evidence="10">
    <location>
        <begin position="131"/>
        <end position="231"/>
    </location>
</feature>
<dbReference type="Gene3D" id="3.40.50.2300">
    <property type="match status" value="1"/>
</dbReference>
<dbReference type="PANTHER" id="PTHR48111">
    <property type="entry name" value="REGULATOR OF RPOS"/>
    <property type="match status" value="1"/>
</dbReference>
<evidence type="ECO:0000313" key="12">
    <source>
        <dbReference type="Proteomes" id="UP000183561"/>
    </source>
</evidence>
<dbReference type="GO" id="GO:0032993">
    <property type="term" value="C:protein-DNA complex"/>
    <property type="evidence" value="ECO:0007669"/>
    <property type="project" value="TreeGrafter"/>
</dbReference>
<dbReference type="InterPro" id="IPR001867">
    <property type="entry name" value="OmpR/PhoB-type_DNA-bd"/>
</dbReference>
<dbReference type="EMBL" id="FNSV01000005">
    <property type="protein sequence ID" value="SEB80889.1"/>
    <property type="molecule type" value="Genomic_DNA"/>
</dbReference>
<dbReference type="GO" id="GO:0005829">
    <property type="term" value="C:cytosol"/>
    <property type="evidence" value="ECO:0007669"/>
    <property type="project" value="TreeGrafter"/>
</dbReference>
<evidence type="ECO:0000256" key="6">
    <source>
        <dbReference type="ARBA" id="ARBA00023163"/>
    </source>
</evidence>
<evidence type="ECO:0000256" key="3">
    <source>
        <dbReference type="ARBA" id="ARBA00023012"/>
    </source>
</evidence>
<dbReference type="InterPro" id="IPR016032">
    <property type="entry name" value="Sig_transdc_resp-reg_C-effctor"/>
</dbReference>
<gene>
    <name evidence="11" type="ORF">SAMN04490239_1750</name>
</gene>
<comment type="subcellular location">
    <subcellularLocation>
        <location evidence="1">Cytoplasm</location>
    </subcellularLocation>
</comment>
<name>A0A1H4MCZ3_9NOCA</name>
<dbReference type="SUPFAM" id="SSF52172">
    <property type="entry name" value="CheY-like"/>
    <property type="match status" value="1"/>
</dbReference>
<evidence type="ECO:0000259" key="9">
    <source>
        <dbReference type="PROSITE" id="PS50110"/>
    </source>
</evidence>
<evidence type="ECO:0000256" key="8">
    <source>
        <dbReference type="PROSITE-ProRule" id="PRU01091"/>
    </source>
</evidence>
<protein>
    <submittedName>
        <fullName evidence="11">Two-component system, OmpR family, response regulator PrrA</fullName>
    </submittedName>
</protein>
<evidence type="ECO:0000256" key="5">
    <source>
        <dbReference type="ARBA" id="ARBA00023125"/>
    </source>
</evidence>
<evidence type="ECO:0000256" key="1">
    <source>
        <dbReference type="ARBA" id="ARBA00004496"/>
    </source>
</evidence>
<evidence type="ECO:0000256" key="2">
    <source>
        <dbReference type="ARBA" id="ARBA00022553"/>
    </source>
</evidence>
<dbReference type="GO" id="GO:0006355">
    <property type="term" value="P:regulation of DNA-templated transcription"/>
    <property type="evidence" value="ECO:0007669"/>
    <property type="project" value="InterPro"/>
</dbReference>
<organism evidence="11 12">
    <name type="scientific">Rhodococcus koreensis</name>
    <dbReference type="NCBI Taxonomy" id="99653"/>
    <lineage>
        <taxon>Bacteria</taxon>
        <taxon>Bacillati</taxon>
        <taxon>Actinomycetota</taxon>
        <taxon>Actinomycetes</taxon>
        <taxon>Mycobacteriales</taxon>
        <taxon>Nocardiaceae</taxon>
        <taxon>Rhodococcus</taxon>
    </lineage>
</organism>
<dbReference type="InterPro" id="IPR036388">
    <property type="entry name" value="WH-like_DNA-bd_sf"/>
</dbReference>
<accession>A0A1H4MCZ3</accession>
<keyword evidence="2" id="KW-0597">Phosphoprotein</keyword>
<sequence length="231" mass="24877">MTCLASDELTQPSVLLVGLGSPTLLSKLGTHGLRVSTTDQGDLTPSRLNALRPDLIAYFQREGAKIASTVQRQRLDGVGAGICVISSTASSADRIAILDAGADDHVVMPCTVPELAARFRAVLRRARWTPIEDLVFPAMTISLTGRTVYSHGQWVEVSRQEFDVLVVLAKEAGRVVSREDLLRTVWAVPVSMAARSNVLNVCLSSLRGKLEATGAGRLIHTVRGIGYVFRA</sequence>
<dbReference type="PROSITE" id="PS50110">
    <property type="entry name" value="RESPONSE_REGULATORY"/>
    <property type="match status" value="1"/>
</dbReference>
<keyword evidence="3" id="KW-0902">Two-component regulatory system</keyword>
<reference evidence="12" key="1">
    <citation type="submission" date="2016-10" db="EMBL/GenBank/DDBJ databases">
        <authorList>
            <person name="Varghese N."/>
            <person name="Submissions S."/>
        </authorList>
    </citation>
    <scope>NUCLEOTIDE SEQUENCE [LARGE SCALE GENOMIC DNA]</scope>
    <source>
        <strain evidence="12">DSM 44498</strain>
    </source>
</reference>
<evidence type="ECO:0000256" key="4">
    <source>
        <dbReference type="ARBA" id="ARBA00023015"/>
    </source>
</evidence>
<dbReference type="Proteomes" id="UP000183561">
    <property type="component" value="Unassembled WGS sequence"/>
</dbReference>
<dbReference type="Pfam" id="PF00486">
    <property type="entry name" value="Trans_reg_C"/>
    <property type="match status" value="1"/>
</dbReference>
<dbReference type="CDD" id="cd00383">
    <property type="entry name" value="trans_reg_C"/>
    <property type="match status" value="1"/>
</dbReference>
<dbReference type="InterPro" id="IPR011006">
    <property type="entry name" value="CheY-like_superfamily"/>
</dbReference>
<feature type="domain" description="Response regulatory" evidence="9">
    <location>
        <begin position="1"/>
        <end position="123"/>
    </location>
</feature>
<keyword evidence="4" id="KW-0805">Transcription regulation</keyword>
<comment type="caution">
    <text evidence="7">Lacks conserved residue(s) required for the propagation of feature annotation.</text>
</comment>
<keyword evidence="6" id="KW-0804">Transcription</keyword>
<evidence type="ECO:0000313" key="11">
    <source>
        <dbReference type="EMBL" id="SEB80889.1"/>
    </source>
</evidence>
<dbReference type="InterPro" id="IPR039420">
    <property type="entry name" value="WalR-like"/>
</dbReference>
<evidence type="ECO:0000259" key="10">
    <source>
        <dbReference type="PROSITE" id="PS51755"/>
    </source>
</evidence>
<dbReference type="SMART" id="SM00862">
    <property type="entry name" value="Trans_reg_C"/>
    <property type="match status" value="1"/>
</dbReference>
<feature type="DNA-binding region" description="OmpR/PhoB-type" evidence="8">
    <location>
        <begin position="131"/>
        <end position="231"/>
    </location>
</feature>
<keyword evidence="5 8" id="KW-0238">DNA-binding</keyword>
<dbReference type="RefSeq" id="WP_241031572.1">
    <property type="nucleotide sequence ID" value="NZ_CP070609.1"/>
</dbReference>
<keyword evidence="12" id="KW-1185">Reference proteome</keyword>
<dbReference type="GO" id="GO:0000156">
    <property type="term" value="F:phosphorelay response regulator activity"/>
    <property type="evidence" value="ECO:0007669"/>
    <property type="project" value="TreeGrafter"/>
</dbReference>
<dbReference type="PROSITE" id="PS51755">
    <property type="entry name" value="OMPR_PHOB"/>
    <property type="match status" value="1"/>
</dbReference>
<dbReference type="AlphaFoldDB" id="A0A1H4MCZ3"/>
<dbReference type="GO" id="GO:0000976">
    <property type="term" value="F:transcription cis-regulatory region binding"/>
    <property type="evidence" value="ECO:0007669"/>
    <property type="project" value="TreeGrafter"/>
</dbReference>
<evidence type="ECO:0000256" key="7">
    <source>
        <dbReference type="PROSITE-ProRule" id="PRU00169"/>
    </source>
</evidence>
<proteinExistence type="predicted"/>
<dbReference type="PANTHER" id="PTHR48111:SF22">
    <property type="entry name" value="REGULATOR OF RPOS"/>
    <property type="match status" value="1"/>
</dbReference>
<dbReference type="InterPro" id="IPR001789">
    <property type="entry name" value="Sig_transdc_resp-reg_receiver"/>
</dbReference>